<evidence type="ECO:0000313" key="3">
    <source>
        <dbReference type="Proteomes" id="UP001164743"/>
    </source>
</evidence>
<proteinExistence type="predicted"/>
<dbReference type="Proteomes" id="UP001164743">
    <property type="component" value="Chromosome 15A"/>
</dbReference>
<gene>
    <name evidence="2" type="ORF">PtA15_15A267</name>
</gene>
<reference evidence="2" key="1">
    <citation type="submission" date="2022-10" db="EMBL/GenBank/DDBJ databases">
        <title>Puccinia triticina Genome sequencing and assembly.</title>
        <authorList>
            <person name="Li C."/>
        </authorList>
    </citation>
    <scope>NUCLEOTIDE SEQUENCE</scope>
    <source>
        <strain evidence="2">Pt15</strain>
    </source>
</reference>
<dbReference type="EMBL" id="CP110435">
    <property type="protein sequence ID" value="WAQ91875.1"/>
    <property type="molecule type" value="Genomic_DNA"/>
</dbReference>
<keyword evidence="3" id="KW-1185">Reference proteome</keyword>
<sequence length="266" mass="29198">MSNLNILAAGDQAENWNHWHLEEEFRFNHVPFQTSQSGQTRQRSGAVGSLRELHFVSSFKLLVNLLLSTNQITRSGTVVCSAAPEQVLPIHIETTQAPPNLSQQKKMELRHPLSGKSPVQLDENHDPTASTQFPHESNSEDAGPFGNHIFSDRFSSPSILPTYSSIPSTLAPGDPDALVKPAFQTETPSPTFNEHPTIAPSAPTPHTPKKATMEKTLKPTGRNFKRPAMKLKAAKISEASEELKATNKSEENLEKILGLEGIQENA</sequence>
<dbReference type="RefSeq" id="XP_053027430.1">
    <property type="nucleotide sequence ID" value="XM_053163456.1"/>
</dbReference>
<feature type="region of interest" description="Disordered" evidence="1">
    <location>
        <begin position="187"/>
        <end position="210"/>
    </location>
</feature>
<evidence type="ECO:0000313" key="2">
    <source>
        <dbReference type="EMBL" id="WAQ91875.1"/>
    </source>
</evidence>
<feature type="region of interest" description="Disordered" evidence="1">
    <location>
        <begin position="94"/>
        <end position="150"/>
    </location>
</feature>
<organism evidence="2 3">
    <name type="scientific">Puccinia triticina</name>
    <dbReference type="NCBI Taxonomy" id="208348"/>
    <lineage>
        <taxon>Eukaryota</taxon>
        <taxon>Fungi</taxon>
        <taxon>Dikarya</taxon>
        <taxon>Basidiomycota</taxon>
        <taxon>Pucciniomycotina</taxon>
        <taxon>Pucciniomycetes</taxon>
        <taxon>Pucciniales</taxon>
        <taxon>Pucciniaceae</taxon>
        <taxon>Puccinia</taxon>
    </lineage>
</organism>
<feature type="compositionally biased region" description="Polar residues" evidence="1">
    <location>
        <begin position="127"/>
        <end position="136"/>
    </location>
</feature>
<evidence type="ECO:0000256" key="1">
    <source>
        <dbReference type="SAM" id="MobiDB-lite"/>
    </source>
</evidence>
<accession>A0ABY7D4Q5</accession>
<protein>
    <submittedName>
        <fullName evidence="2">Uncharacterized protein</fullName>
    </submittedName>
</protein>
<feature type="compositionally biased region" description="Polar residues" evidence="1">
    <location>
        <begin position="94"/>
        <end position="104"/>
    </location>
</feature>
<name>A0ABY7D4Q5_9BASI</name>
<dbReference type="GeneID" id="77804351"/>